<dbReference type="AlphaFoldDB" id="A0AAT9H3R2"/>
<protein>
    <submittedName>
        <fullName evidence="1">Uncharacterized protein</fullName>
    </submittedName>
</protein>
<evidence type="ECO:0000313" key="1">
    <source>
        <dbReference type="EMBL" id="BFM44109.1"/>
    </source>
</evidence>
<gene>
    <name evidence="1" type="ORF">CFS9_27500</name>
</gene>
<proteinExistence type="predicted"/>
<reference evidence="1" key="1">
    <citation type="submission" date="2024-05" db="EMBL/GenBank/DDBJ databases">
        <title>Whole-Genome Sequence of CFS9, a Potential Fish Probiotic Isolated from the Body Surface of Silurus asotus.</title>
        <authorList>
            <person name="Kojima M."/>
            <person name="Tobioka K."/>
            <person name="Yokota K."/>
            <person name="Nakatani H."/>
            <person name="Hori K."/>
            <person name="Tamaru Y."/>
            <person name="Okazaki F."/>
        </authorList>
    </citation>
    <scope>NUCLEOTIDE SEQUENCE</scope>
    <source>
        <strain evidence="1">CFS9</strain>
    </source>
</reference>
<sequence>MTNSNNDSFENLFSFVTKSIKERERIKKEYLKNEPEKYSIFRLNSDTLLLSIAKHLEEESKSSNETLTYQYNLLYSFIRTYFVISDLIFKSDLIEAHILIRKQMETLTRLHELDKKPIAKLLKKTPNVLNLFGNAGKPLYPILSEIAHFSSIEVGNFISFKTAEGKIEPSLFPFYNKASLYCYEKHAFISLYFMYWLKEFVKKTNIESYKLSDNESKFDEIVEMAFECKIVK</sequence>
<organism evidence="1">
    <name type="scientific">Flavobacterium sp. CFS9</name>
    <dbReference type="NCBI Taxonomy" id="3143118"/>
    <lineage>
        <taxon>Bacteria</taxon>
        <taxon>Pseudomonadati</taxon>
        <taxon>Bacteroidota</taxon>
        <taxon>Flavobacteriia</taxon>
        <taxon>Flavobacteriales</taxon>
        <taxon>Flavobacteriaceae</taxon>
        <taxon>Flavobacterium</taxon>
    </lineage>
</organism>
<name>A0AAT9H3R2_9FLAO</name>
<accession>A0AAT9H3R2</accession>
<dbReference type="EMBL" id="AP031573">
    <property type="protein sequence ID" value="BFM44109.1"/>
    <property type="molecule type" value="Genomic_DNA"/>
</dbReference>
<dbReference type="RefSeq" id="WP_369615254.1">
    <property type="nucleotide sequence ID" value="NZ_AP031573.1"/>
</dbReference>